<evidence type="ECO:0000313" key="3">
    <source>
        <dbReference type="Proteomes" id="UP000241462"/>
    </source>
</evidence>
<keyword evidence="1" id="KW-0732">Signal</keyword>
<organism evidence="2 3">
    <name type="scientific">Coniella lustricola</name>
    <dbReference type="NCBI Taxonomy" id="2025994"/>
    <lineage>
        <taxon>Eukaryota</taxon>
        <taxon>Fungi</taxon>
        <taxon>Dikarya</taxon>
        <taxon>Ascomycota</taxon>
        <taxon>Pezizomycotina</taxon>
        <taxon>Sordariomycetes</taxon>
        <taxon>Sordariomycetidae</taxon>
        <taxon>Diaporthales</taxon>
        <taxon>Schizoparmaceae</taxon>
        <taxon>Coniella</taxon>
    </lineage>
</organism>
<evidence type="ECO:0000313" key="2">
    <source>
        <dbReference type="EMBL" id="PSR87166.1"/>
    </source>
</evidence>
<dbReference type="InParanoid" id="A0A2T3A9C5"/>
<dbReference type="Proteomes" id="UP000241462">
    <property type="component" value="Unassembled WGS sequence"/>
</dbReference>
<evidence type="ECO:0008006" key="4">
    <source>
        <dbReference type="Google" id="ProtNLM"/>
    </source>
</evidence>
<proteinExistence type="predicted"/>
<sequence length="97" mass="11449">MIPPHSFFFFFFSLSFLRLCCSFLSTAWPTKKIQPFLCLLWNSLKLKHANTSLIPHYHQFFAAMIEPFMLLTSLRFVNVDVCSRFVCFSDRIERASD</sequence>
<feature type="signal peptide" evidence="1">
    <location>
        <begin position="1"/>
        <end position="22"/>
    </location>
</feature>
<name>A0A2T3A9C5_9PEZI</name>
<gene>
    <name evidence="2" type="ORF">BD289DRAFT_242500</name>
</gene>
<feature type="chain" id="PRO_5015580361" description="Secreted protein" evidence="1">
    <location>
        <begin position="23"/>
        <end position="97"/>
    </location>
</feature>
<accession>A0A2T3A9C5</accession>
<protein>
    <recommendedName>
        <fullName evidence="4">Secreted protein</fullName>
    </recommendedName>
</protein>
<evidence type="ECO:0000256" key="1">
    <source>
        <dbReference type="SAM" id="SignalP"/>
    </source>
</evidence>
<dbReference type="AlphaFoldDB" id="A0A2T3A9C5"/>
<keyword evidence="3" id="KW-1185">Reference proteome</keyword>
<reference evidence="2 3" key="1">
    <citation type="journal article" date="2018" name="Mycol. Prog.">
        <title>Coniella lustricola, a new species from submerged detritus.</title>
        <authorList>
            <person name="Raudabaugh D.B."/>
            <person name="Iturriaga T."/>
            <person name="Carver A."/>
            <person name="Mondo S."/>
            <person name="Pangilinan J."/>
            <person name="Lipzen A."/>
            <person name="He G."/>
            <person name="Amirebrahimi M."/>
            <person name="Grigoriev I.V."/>
            <person name="Miller A.N."/>
        </authorList>
    </citation>
    <scope>NUCLEOTIDE SEQUENCE [LARGE SCALE GENOMIC DNA]</scope>
    <source>
        <strain evidence="2 3">B22-T-1</strain>
    </source>
</reference>
<dbReference type="EMBL" id="KZ678432">
    <property type="protein sequence ID" value="PSR87166.1"/>
    <property type="molecule type" value="Genomic_DNA"/>
</dbReference>